<keyword evidence="1" id="KW-1133">Transmembrane helix</keyword>
<accession>A0AAQ4CUX6</accession>
<keyword evidence="3" id="KW-1185">Reference proteome</keyword>
<dbReference type="Proteomes" id="UP001319921">
    <property type="component" value="Chromosome"/>
</dbReference>
<protein>
    <submittedName>
        <fullName evidence="2">Uncharacterized protein</fullName>
    </submittedName>
</protein>
<feature type="transmembrane region" description="Helical" evidence="1">
    <location>
        <begin position="125"/>
        <end position="143"/>
    </location>
</feature>
<feature type="transmembrane region" description="Helical" evidence="1">
    <location>
        <begin position="91"/>
        <end position="113"/>
    </location>
</feature>
<evidence type="ECO:0000313" key="3">
    <source>
        <dbReference type="Proteomes" id="UP001319921"/>
    </source>
</evidence>
<dbReference type="AlphaFoldDB" id="A0AAQ4CUX6"/>
<feature type="transmembrane region" description="Helical" evidence="1">
    <location>
        <begin position="9"/>
        <end position="25"/>
    </location>
</feature>
<gene>
    <name evidence="2" type="ORF">SACC_26240</name>
</gene>
<keyword evidence="1" id="KW-0812">Transmembrane</keyword>
<name>A0AAQ4CUX6_9CREN</name>
<evidence type="ECO:0000313" key="2">
    <source>
        <dbReference type="EMBL" id="BDB99607.1"/>
    </source>
</evidence>
<dbReference type="KEGG" id="scas:SACC_26240"/>
<sequence>MQTVYIRRLLAPIILSLFAIGWYKFSEIYLVNSDNMALSHGNYAVYVTPQQLEGYLTATLWICYFLVFVGLSLFWYNLVKIVAQLENAKSSFGIVDVISPIVIALEIIALFVWGNSIITNIDIKLAGYASVCSCLMWFWYSLVKYVRVKSLVG</sequence>
<evidence type="ECO:0000256" key="1">
    <source>
        <dbReference type="SAM" id="Phobius"/>
    </source>
</evidence>
<reference evidence="2 3" key="1">
    <citation type="journal article" date="2022" name="Microbiol. Resour. Announc.">
        <title>Complete Genome Sequence of the Hyperthermophilic and Acidophilic Archaeon Saccharolobus caldissimus Strain HS-3T.</title>
        <authorList>
            <person name="Sakai H.D."/>
            <person name="Kurosawa N."/>
        </authorList>
    </citation>
    <scope>NUCLEOTIDE SEQUENCE [LARGE SCALE GENOMIC DNA]</scope>
    <source>
        <strain evidence="2 3">JCM32116</strain>
    </source>
</reference>
<organism evidence="2 3">
    <name type="scientific">Saccharolobus caldissimus</name>
    <dbReference type="NCBI Taxonomy" id="1702097"/>
    <lineage>
        <taxon>Archaea</taxon>
        <taxon>Thermoproteota</taxon>
        <taxon>Thermoprotei</taxon>
        <taxon>Sulfolobales</taxon>
        <taxon>Sulfolobaceae</taxon>
        <taxon>Saccharolobus</taxon>
    </lineage>
</organism>
<keyword evidence="1" id="KW-0472">Membrane</keyword>
<proteinExistence type="predicted"/>
<dbReference type="EMBL" id="AP025226">
    <property type="protein sequence ID" value="BDB99607.1"/>
    <property type="molecule type" value="Genomic_DNA"/>
</dbReference>
<feature type="transmembrane region" description="Helical" evidence="1">
    <location>
        <begin position="58"/>
        <end position="79"/>
    </location>
</feature>